<dbReference type="Pfam" id="PF13960">
    <property type="entry name" value="DUF4218"/>
    <property type="match status" value="1"/>
</dbReference>
<dbReference type="Proteomes" id="UP000596660">
    <property type="component" value="Unplaced"/>
</dbReference>
<evidence type="ECO:0000313" key="4">
    <source>
        <dbReference type="Proteomes" id="UP000596660"/>
    </source>
</evidence>
<dbReference type="InterPro" id="IPR025452">
    <property type="entry name" value="DUF4218"/>
</dbReference>
<reference evidence="3" key="2">
    <citation type="submission" date="2021-03" db="UniProtKB">
        <authorList>
            <consortium name="EnsemblPlants"/>
        </authorList>
    </citation>
    <scope>IDENTIFICATION</scope>
</reference>
<dbReference type="Gramene" id="AUR62033505-RA">
    <property type="protein sequence ID" value="AUR62033505-RA:cds"/>
    <property type="gene ID" value="AUR62033505"/>
</dbReference>
<evidence type="ECO:0000259" key="2">
    <source>
        <dbReference type="Pfam" id="PF13963"/>
    </source>
</evidence>
<feature type="domain" description="Transposase-associated" evidence="2">
    <location>
        <begin position="9"/>
        <end position="69"/>
    </location>
</feature>
<sequence length="635" mass="73655">MDSGTKEWWMFAKWSDEYERGVDEYVQKAFASKSQGNQICCPCESCHYCFWRHESVVRDHLICNGFVHRTDKLSELGISIEREQTILDNDEGSNPNDFNDDIVGLLHDARDAFRNGSNDEAKKFFKLVEESQEELIPQKILRYFPIKKRLQRLFMCQETARYMTWHADERENDHLLHHPVDGQAWKEFYSLYPKFADDPRNMIMKPEYLMLALLIPGPSSPGNDIDIYLQPLIKDLKDLWEFGLETYDASTNQRFDMHVALMTTVSDFPGYAILSGWSTKGYLACPECHYETNSEWLPCSGKNVYRSNRKFLDPSHPWRHDKRNFDRKLEERCQPILLNGIDIENMLRDFPNAFGKKQKKPRCDKTKDNVSARRDLVELNLMPELQPIELEDGSEEFPRSCFWMSLEQKLGERKIAGYKSHDAHFMMNYLLPIAVKTTLPKDVASPLIRLCAFFKGIWSKTIDPRGLGKLQSEIVETLCLLERIFPPAFFDIMEHLPIHLVDQSKLGGPVSSSEHKICVSAKRKRKWNSAQDHSIDFMDWFREKVDLILKEGHDNIQDHILWLSKGPSHVAKKHTGYLDNGYRFHTMKRDANCVTQNSGVTLTATTHSFASSKDQNPVVGNVNYYGSITEINEIS</sequence>
<dbReference type="OMA" id="MTWHADE"/>
<accession>A0A803MQF4</accession>
<dbReference type="Pfam" id="PF13963">
    <property type="entry name" value="Transpos_assoc"/>
    <property type="match status" value="1"/>
</dbReference>
<dbReference type="EnsemblPlants" id="AUR62033505-RA">
    <property type="protein sequence ID" value="AUR62033505-RA:cds"/>
    <property type="gene ID" value="AUR62033505"/>
</dbReference>
<dbReference type="AlphaFoldDB" id="A0A803MQF4"/>
<keyword evidence="4" id="KW-1185">Reference proteome</keyword>
<protein>
    <recommendedName>
        <fullName evidence="5">Transposase</fullName>
    </recommendedName>
</protein>
<evidence type="ECO:0000313" key="3">
    <source>
        <dbReference type="EnsemblPlants" id="AUR62033505-RA:cds"/>
    </source>
</evidence>
<dbReference type="InterPro" id="IPR029480">
    <property type="entry name" value="Transpos_assoc"/>
</dbReference>
<evidence type="ECO:0008006" key="5">
    <source>
        <dbReference type="Google" id="ProtNLM"/>
    </source>
</evidence>
<feature type="domain" description="DUF4218" evidence="1">
    <location>
        <begin position="458"/>
        <end position="512"/>
    </location>
</feature>
<proteinExistence type="predicted"/>
<dbReference type="PANTHER" id="PTHR48258">
    <property type="entry name" value="DUF4218 DOMAIN-CONTAINING PROTEIN-RELATED"/>
    <property type="match status" value="1"/>
</dbReference>
<evidence type="ECO:0000259" key="1">
    <source>
        <dbReference type="Pfam" id="PF13960"/>
    </source>
</evidence>
<dbReference type="Pfam" id="PF02992">
    <property type="entry name" value="Transposase_21"/>
    <property type="match status" value="1"/>
</dbReference>
<name>A0A803MQF4_CHEQI</name>
<organism evidence="3 4">
    <name type="scientific">Chenopodium quinoa</name>
    <name type="common">Quinoa</name>
    <dbReference type="NCBI Taxonomy" id="63459"/>
    <lineage>
        <taxon>Eukaryota</taxon>
        <taxon>Viridiplantae</taxon>
        <taxon>Streptophyta</taxon>
        <taxon>Embryophyta</taxon>
        <taxon>Tracheophyta</taxon>
        <taxon>Spermatophyta</taxon>
        <taxon>Magnoliopsida</taxon>
        <taxon>eudicotyledons</taxon>
        <taxon>Gunneridae</taxon>
        <taxon>Pentapetalae</taxon>
        <taxon>Caryophyllales</taxon>
        <taxon>Chenopodiaceae</taxon>
        <taxon>Chenopodioideae</taxon>
        <taxon>Atripliceae</taxon>
        <taxon>Chenopodium</taxon>
    </lineage>
</organism>
<reference evidence="3" key="1">
    <citation type="journal article" date="2017" name="Nature">
        <title>The genome of Chenopodium quinoa.</title>
        <authorList>
            <person name="Jarvis D.E."/>
            <person name="Ho Y.S."/>
            <person name="Lightfoot D.J."/>
            <person name="Schmoeckel S.M."/>
            <person name="Li B."/>
            <person name="Borm T.J.A."/>
            <person name="Ohyanagi H."/>
            <person name="Mineta K."/>
            <person name="Michell C.T."/>
            <person name="Saber N."/>
            <person name="Kharbatia N.M."/>
            <person name="Rupper R.R."/>
            <person name="Sharp A.R."/>
            <person name="Dally N."/>
            <person name="Boughton B.A."/>
            <person name="Woo Y.H."/>
            <person name="Gao G."/>
            <person name="Schijlen E.G.W.M."/>
            <person name="Guo X."/>
            <person name="Momin A.A."/>
            <person name="Negrao S."/>
            <person name="Al-Babili S."/>
            <person name="Gehring C."/>
            <person name="Roessner U."/>
            <person name="Jung C."/>
            <person name="Murphy K."/>
            <person name="Arold S.T."/>
            <person name="Gojobori T."/>
            <person name="van der Linden C.G."/>
            <person name="van Loo E.N."/>
            <person name="Jellen E.N."/>
            <person name="Maughan P.J."/>
            <person name="Tester M."/>
        </authorList>
    </citation>
    <scope>NUCLEOTIDE SEQUENCE [LARGE SCALE GENOMIC DNA]</scope>
    <source>
        <strain evidence="3">cv. PI 614886</strain>
    </source>
</reference>
<dbReference type="InterPro" id="IPR004242">
    <property type="entry name" value="Transposase_21"/>
</dbReference>
<dbReference type="PANTHER" id="PTHR48258:SF8">
    <property type="entry name" value="DUF4216 DOMAIN-CONTAINING PROTEIN"/>
    <property type="match status" value="1"/>
</dbReference>